<keyword evidence="6" id="KW-0732">Signal</keyword>
<dbReference type="Pfam" id="PF00096">
    <property type="entry name" value="zf-C2H2"/>
    <property type="match status" value="1"/>
</dbReference>
<dbReference type="SMART" id="SM00355">
    <property type="entry name" value="ZnF_C2H2"/>
    <property type="match status" value="7"/>
</dbReference>
<evidence type="ECO:0000256" key="6">
    <source>
        <dbReference type="SAM" id="SignalP"/>
    </source>
</evidence>
<reference evidence="8 9" key="1">
    <citation type="journal article" date="2019" name="BMC Genomics">
        <title>New insights from Opisthorchis felineus genome: update on genomics of the epidemiologically important liver flukes.</title>
        <authorList>
            <person name="Ershov N.I."/>
            <person name="Mordvinov V.A."/>
            <person name="Prokhortchouk E.B."/>
            <person name="Pakharukova M.Y."/>
            <person name="Gunbin K.V."/>
            <person name="Ustyantsev K."/>
            <person name="Genaev M.A."/>
            <person name="Blinov A.G."/>
            <person name="Mazur A."/>
            <person name="Boulygina E."/>
            <person name="Tsygankova S."/>
            <person name="Khrameeva E."/>
            <person name="Chekanov N."/>
            <person name="Fan G."/>
            <person name="Xiao A."/>
            <person name="Zhang H."/>
            <person name="Xu X."/>
            <person name="Yang H."/>
            <person name="Solovyev V."/>
            <person name="Lee S.M."/>
            <person name="Liu X."/>
            <person name="Afonnikov D.A."/>
            <person name="Skryabin K.G."/>
        </authorList>
    </citation>
    <scope>NUCLEOTIDE SEQUENCE [LARGE SCALE GENOMIC DNA]</scope>
    <source>
        <strain evidence="8">AK-0245</strain>
        <tissue evidence="8">Whole organism</tissue>
    </source>
</reference>
<evidence type="ECO:0000256" key="3">
    <source>
        <dbReference type="ARBA" id="ARBA00022771"/>
    </source>
</evidence>
<dbReference type="STRING" id="147828.A0A4V3SGG6"/>
<accession>A0A4V3SGG6</accession>
<evidence type="ECO:0000256" key="4">
    <source>
        <dbReference type="ARBA" id="ARBA00022833"/>
    </source>
</evidence>
<feature type="domain" description="C2H2-type" evidence="7">
    <location>
        <begin position="253"/>
        <end position="280"/>
    </location>
</feature>
<feature type="domain" description="C2H2-type" evidence="7">
    <location>
        <begin position="136"/>
        <end position="163"/>
    </location>
</feature>
<dbReference type="OrthoDB" id="6591996at2759"/>
<keyword evidence="9" id="KW-1185">Reference proteome</keyword>
<dbReference type="PANTHER" id="PTHR24409">
    <property type="entry name" value="ZINC FINGER PROTEIN 142"/>
    <property type="match status" value="1"/>
</dbReference>
<feature type="domain" description="C2H2-type" evidence="7">
    <location>
        <begin position="226"/>
        <end position="249"/>
    </location>
</feature>
<dbReference type="PROSITE" id="PS00028">
    <property type="entry name" value="ZINC_FINGER_C2H2_1"/>
    <property type="match status" value="7"/>
</dbReference>
<dbReference type="PROSITE" id="PS50157">
    <property type="entry name" value="ZINC_FINGER_C2H2_2"/>
    <property type="match status" value="7"/>
</dbReference>
<keyword evidence="1" id="KW-0479">Metal-binding</keyword>
<feature type="domain" description="C2H2-type" evidence="7">
    <location>
        <begin position="164"/>
        <end position="192"/>
    </location>
</feature>
<dbReference type="Proteomes" id="UP000308267">
    <property type="component" value="Unassembled WGS sequence"/>
</dbReference>
<sequence length="326" mass="36968">MHHLYLIVECLLLLTCTAEGGKRFGVLDGLLQHYALVELVDTPGIDKRNPVDCVREVDKSVANICCQRGEICDAGSPPIKNARNSSSFATSNDRPSTNRENSLWCNICGHLFASTYSKRRHDFGVHNNKQSSFSHRKCSICGLNWASPSALKTHMFTHSATNEFLCECCGKTFKYANALNTHVIQKHPVDNASFQEFTCYVCQRQFANPYMLRRHATSHSTKSNVYQCAYCDQSFTSCANLGKHKFTKHPDVYECPVCKVRFPCPRELQRHSVVHTRERPFVCTLCEKKYSCSDSLRRHKRVTHKDQQAPTVCSTGHPCEHSALKE</sequence>
<keyword evidence="4" id="KW-0862">Zinc</keyword>
<feature type="domain" description="C2H2-type" evidence="7">
    <location>
        <begin position="197"/>
        <end position="224"/>
    </location>
</feature>
<evidence type="ECO:0000313" key="8">
    <source>
        <dbReference type="EMBL" id="TGZ72254.1"/>
    </source>
</evidence>
<dbReference type="InterPro" id="IPR013087">
    <property type="entry name" value="Znf_C2H2_type"/>
</dbReference>
<evidence type="ECO:0000256" key="5">
    <source>
        <dbReference type="PROSITE-ProRule" id="PRU00042"/>
    </source>
</evidence>
<evidence type="ECO:0000313" key="9">
    <source>
        <dbReference type="Proteomes" id="UP000308267"/>
    </source>
</evidence>
<dbReference type="AlphaFoldDB" id="A0A4V3SGG6"/>
<organism evidence="8 9">
    <name type="scientific">Opisthorchis felineus</name>
    <dbReference type="NCBI Taxonomy" id="147828"/>
    <lineage>
        <taxon>Eukaryota</taxon>
        <taxon>Metazoa</taxon>
        <taxon>Spiralia</taxon>
        <taxon>Lophotrochozoa</taxon>
        <taxon>Platyhelminthes</taxon>
        <taxon>Trematoda</taxon>
        <taxon>Digenea</taxon>
        <taxon>Opisthorchiida</taxon>
        <taxon>Opisthorchiata</taxon>
        <taxon>Opisthorchiidae</taxon>
        <taxon>Opisthorchis</taxon>
    </lineage>
</organism>
<comment type="caution">
    <text evidence="8">The sequence shown here is derived from an EMBL/GenBank/DDBJ whole genome shotgun (WGS) entry which is preliminary data.</text>
</comment>
<dbReference type="SUPFAM" id="SSF57667">
    <property type="entry name" value="beta-beta-alpha zinc fingers"/>
    <property type="match status" value="3"/>
</dbReference>
<keyword evidence="3 5" id="KW-0863">Zinc-finger</keyword>
<evidence type="ECO:0000259" key="7">
    <source>
        <dbReference type="PROSITE" id="PS50157"/>
    </source>
</evidence>
<dbReference type="EMBL" id="SJOL01003912">
    <property type="protein sequence ID" value="TGZ72254.1"/>
    <property type="molecule type" value="Genomic_DNA"/>
</dbReference>
<dbReference type="Pfam" id="PF13912">
    <property type="entry name" value="zf-C2H2_6"/>
    <property type="match status" value="2"/>
</dbReference>
<name>A0A4V3SGG6_OPIFE</name>
<feature type="signal peptide" evidence="6">
    <location>
        <begin position="1"/>
        <end position="20"/>
    </location>
</feature>
<proteinExistence type="predicted"/>
<protein>
    <recommendedName>
        <fullName evidence="7">C2H2-type domain-containing protein</fullName>
    </recommendedName>
</protein>
<feature type="domain" description="C2H2-type" evidence="7">
    <location>
        <begin position="103"/>
        <end position="131"/>
    </location>
</feature>
<feature type="chain" id="PRO_5020337012" description="C2H2-type domain-containing protein" evidence="6">
    <location>
        <begin position="21"/>
        <end position="326"/>
    </location>
</feature>
<evidence type="ECO:0000256" key="1">
    <source>
        <dbReference type="ARBA" id="ARBA00022723"/>
    </source>
</evidence>
<dbReference type="InterPro" id="IPR036236">
    <property type="entry name" value="Znf_C2H2_sf"/>
</dbReference>
<dbReference type="GO" id="GO:0008270">
    <property type="term" value="F:zinc ion binding"/>
    <property type="evidence" value="ECO:0007669"/>
    <property type="project" value="UniProtKB-KW"/>
</dbReference>
<gene>
    <name evidence="8" type="ORF">CRM22_002202</name>
</gene>
<dbReference type="Gene3D" id="3.30.160.60">
    <property type="entry name" value="Classic Zinc Finger"/>
    <property type="match status" value="5"/>
</dbReference>
<keyword evidence="2" id="KW-0677">Repeat</keyword>
<dbReference type="FunFam" id="3.30.160.60:FF:000446">
    <property type="entry name" value="Zinc finger protein"/>
    <property type="match status" value="1"/>
</dbReference>
<feature type="domain" description="C2H2-type" evidence="7">
    <location>
        <begin position="281"/>
        <end position="309"/>
    </location>
</feature>
<evidence type="ECO:0000256" key="2">
    <source>
        <dbReference type="ARBA" id="ARBA00022737"/>
    </source>
</evidence>